<evidence type="ECO:0008006" key="3">
    <source>
        <dbReference type="Google" id="ProtNLM"/>
    </source>
</evidence>
<protein>
    <recommendedName>
        <fullName evidence="3">AbiTii domain-containing protein</fullName>
    </recommendedName>
</protein>
<dbReference type="RefSeq" id="WP_135174433.1">
    <property type="nucleotide sequence ID" value="NZ_SPQT01000005.1"/>
</dbReference>
<sequence length="351" mass="39250">MNLMDYAASVARIFDHLENDRVESAVMACLRIARAAQDHFSAALFLRELYPNKAEVARALADETQHLNKESKRFLYERSLERWLSLHTIDGIDDDGDKDEGERANVLMVAVGEMEAEIERWRGTLSDLTVPPGMAAFDTAAFAAALPAQRATIRARIAGLHTVKARLKSRCLNYAISIEHELNAATRNEHFLHGVQNEVHGYFKGRADDVVQKLVKASQLASSADSEDSALLLTEVRRVLKASADLFWPVKTEEPVKCADGQTRKLGDQQHLNRLQEFVRVRLRNSTARDLLAVELDHLEAFFRRLNDLGSKGVHAEVTQAEARQGLVGVYFFLSNLIRHLTAVGPEPSES</sequence>
<dbReference type="EMBL" id="SPQT01000005">
    <property type="protein sequence ID" value="TFV48261.1"/>
    <property type="molecule type" value="Genomic_DNA"/>
</dbReference>
<dbReference type="OrthoDB" id="8452937at2"/>
<dbReference type="AlphaFoldDB" id="A0A4Y9LZP6"/>
<dbReference type="Proteomes" id="UP000297966">
    <property type="component" value="Unassembled WGS sequence"/>
</dbReference>
<name>A0A4Y9LZP6_9BRAD</name>
<proteinExistence type="predicted"/>
<organism evidence="1 2">
    <name type="scientific">Bradyrhizobium niftali</name>
    <dbReference type="NCBI Taxonomy" id="2560055"/>
    <lineage>
        <taxon>Bacteria</taxon>
        <taxon>Pseudomonadati</taxon>
        <taxon>Pseudomonadota</taxon>
        <taxon>Alphaproteobacteria</taxon>
        <taxon>Hyphomicrobiales</taxon>
        <taxon>Nitrobacteraceae</taxon>
        <taxon>Bradyrhizobium</taxon>
    </lineage>
</organism>
<accession>A0A4Y9LZP6</accession>
<reference evidence="1 2" key="1">
    <citation type="submission" date="2019-03" db="EMBL/GenBank/DDBJ databases">
        <title>Bradyrhizobium diversity isolated from nodules of Chamaecrista fasciculata.</title>
        <authorList>
            <person name="Klepa M.S."/>
            <person name="Urquiaga M.O."/>
            <person name="Hungria M."/>
            <person name="Delamuta J.R."/>
        </authorList>
    </citation>
    <scope>NUCLEOTIDE SEQUENCE [LARGE SCALE GENOMIC DNA]</scope>
    <source>
        <strain evidence="1 2">CNPSo 3448</strain>
    </source>
</reference>
<keyword evidence="2" id="KW-1185">Reference proteome</keyword>
<evidence type="ECO:0000313" key="1">
    <source>
        <dbReference type="EMBL" id="TFV48261.1"/>
    </source>
</evidence>
<evidence type="ECO:0000313" key="2">
    <source>
        <dbReference type="Proteomes" id="UP000297966"/>
    </source>
</evidence>
<gene>
    <name evidence="1" type="ORF">E4K65_12650</name>
</gene>
<comment type="caution">
    <text evidence="1">The sequence shown here is derived from an EMBL/GenBank/DDBJ whole genome shotgun (WGS) entry which is preliminary data.</text>
</comment>